<proteinExistence type="predicted"/>
<reference evidence="2 3" key="1">
    <citation type="journal article" date="2013" name="BMC Genomics">
        <title>ContigScape: a Cytoscape plugin facilitating microbial genome gap closing.</title>
        <authorList>
            <person name="Tang B."/>
            <person name="Wang Q."/>
            <person name="Yang M."/>
            <person name="Xie F."/>
            <person name="Zhu Y."/>
            <person name="Zhuo Y."/>
            <person name="Wang S."/>
            <person name="Gao H."/>
            <person name="Ding X."/>
            <person name="Zhang L."/>
            <person name="Zhao G."/>
            <person name="Zheng H."/>
        </authorList>
    </citation>
    <scope>NUCLEOTIDE SEQUENCE [LARGE SCALE GENOMIC DNA]</scope>
    <source>
        <strain evidence="2 3">HCCB10007</strain>
    </source>
</reference>
<organism evidence="2 3">
    <name type="scientific">Amycolatopsis keratiniphila</name>
    <dbReference type="NCBI Taxonomy" id="129921"/>
    <lineage>
        <taxon>Bacteria</taxon>
        <taxon>Bacillati</taxon>
        <taxon>Actinomycetota</taxon>
        <taxon>Actinomycetes</taxon>
        <taxon>Pseudonocardiales</taxon>
        <taxon>Pseudonocardiaceae</taxon>
        <taxon>Amycolatopsis</taxon>
        <taxon>Amycolatopsis japonica group</taxon>
    </lineage>
</organism>
<feature type="compositionally biased region" description="Low complexity" evidence="1">
    <location>
        <begin position="19"/>
        <end position="38"/>
    </location>
</feature>
<sequence length="196" mass="19816">MIAATIAVVALSGGCSDKNPGNTGTPAPTAPSSSTLPSDGAPSVTDPITDTSAVETDPCRAIPTAQVEEVGGKVESSRLDKMALGNGCTWLFAGSPSNVNAGLVTGNKDGLSSLYAQHKSGGLTTFKPVDPIEGYPAVIYANGGEDEGTCTLAVGIRNDLVYTVIPRLSMRHPGFSDACGMATKVATAAIKNFKGA</sequence>
<dbReference type="RefSeq" id="WP_016338194.1">
    <property type="nucleotide sequence ID" value="NC_021252.1"/>
</dbReference>
<keyword evidence="3" id="KW-1185">Reference proteome</keyword>
<dbReference type="HOGENOM" id="CLU_097940_2_0_11"/>
<evidence type="ECO:0000313" key="2">
    <source>
        <dbReference type="EMBL" id="AGM10529.1"/>
    </source>
</evidence>
<protein>
    <recommendedName>
        <fullName evidence="4">DUF3558 domain-containing protein</fullName>
    </recommendedName>
</protein>
<evidence type="ECO:0008006" key="4">
    <source>
        <dbReference type="Google" id="ProtNLM"/>
    </source>
</evidence>
<dbReference type="InterPro" id="IPR024520">
    <property type="entry name" value="DUF3558"/>
</dbReference>
<dbReference type="EMBL" id="CP003410">
    <property type="protein sequence ID" value="AGM10529.1"/>
    <property type="molecule type" value="Genomic_DNA"/>
</dbReference>
<dbReference type="KEGG" id="aoi:AORI_7948"/>
<dbReference type="Proteomes" id="UP000013968">
    <property type="component" value="Chromosome"/>
</dbReference>
<gene>
    <name evidence="2" type="ORF">AORI_7948</name>
</gene>
<accession>R4T4K4</accession>
<dbReference type="PATRIC" id="fig|1156913.3.peg.8109"/>
<dbReference type="AlphaFoldDB" id="R4T4K4"/>
<evidence type="ECO:0000313" key="3">
    <source>
        <dbReference type="Proteomes" id="UP000013968"/>
    </source>
</evidence>
<dbReference type="Pfam" id="PF12079">
    <property type="entry name" value="DUF3558"/>
    <property type="match status" value="1"/>
</dbReference>
<feature type="region of interest" description="Disordered" evidence="1">
    <location>
        <begin position="15"/>
        <end position="52"/>
    </location>
</feature>
<name>R4T4K4_9PSEU</name>
<evidence type="ECO:0000256" key="1">
    <source>
        <dbReference type="SAM" id="MobiDB-lite"/>
    </source>
</evidence>